<dbReference type="Gene3D" id="1.10.10.10">
    <property type="entry name" value="Winged helix-like DNA-binding domain superfamily/Winged helix DNA-binding domain"/>
    <property type="match status" value="1"/>
</dbReference>
<dbReference type="RefSeq" id="WP_194702220.1">
    <property type="nucleotide sequence ID" value="NZ_JADKNH010000007.1"/>
</dbReference>
<keyword evidence="3" id="KW-1185">Reference proteome</keyword>
<protein>
    <submittedName>
        <fullName evidence="2">DUF2087 domain-containing protein</fullName>
    </submittedName>
</protein>
<feature type="domain" description="HTH luxR-type" evidence="1">
    <location>
        <begin position="76"/>
        <end position="133"/>
    </location>
</feature>
<reference evidence="2 3" key="1">
    <citation type="submission" date="2020-11" db="EMBL/GenBank/DDBJ databases">
        <title>Fusibacter basophilias sp. nov.</title>
        <authorList>
            <person name="Qiu D."/>
        </authorList>
    </citation>
    <scope>NUCLEOTIDE SEQUENCE [LARGE SCALE GENOMIC DNA]</scope>
    <source>
        <strain evidence="2 3">Q10-2</strain>
    </source>
</reference>
<dbReference type="Pfam" id="PF09860">
    <property type="entry name" value="DUF2087"/>
    <property type="match status" value="1"/>
</dbReference>
<dbReference type="InterPro" id="IPR036388">
    <property type="entry name" value="WH-like_DNA-bd_sf"/>
</dbReference>
<proteinExistence type="predicted"/>
<sequence>MNINDHYANIENIKKGYRYVVEQDGYECITCGALFESGEIFPIENRFFTAEKAIQYHILHEHGQRLKALLTLDKKLTSITDNQKEILMLMASGIPDKEIAKSLNLSPSTIRHIRFTMREKAKQAKVFLAIYELAFEASSSSPELLPIHAHATMIDDRYQVTTEEANDILKHMFTSLEPLKLKTFSTKEKKKLVILKQIAATLDPQKHYTEKELNTILKAIYPDFVTLRRYLIEYGFMDRSKDGAEYWLKS</sequence>
<organism evidence="2 3">
    <name type="scientific">Fusibacter ferrireducens</name>
    <dbReference type="NCBI Taxonomy" id="2785058"/>
    <lineage>
        <taxon>Bacteria</taxon>
        <taxon>Bacillati</taxon>
        <taxon>Bacillota</taxon>
        <taxon>Clostridia</taxon>
        <taxon>Eubacteriales</taxon>
        <taxon>Eubacteriales Family XII. Incertae Sedis</taxon>
        <taxon>Fusibacter</taxon>
    </lineage>
</organism>
<evidence type="ECO:0000259" key="1">
    <source>
        <dbReference type="SMART" id="SM00421"/>
    </source>
</evidence>
<dbReference type="SUPFAM" id="SSF46894">
    <property type="entry name" value="C-terminal effector domain of the bipartite response regulators"/>
    <property type="match status" value="1"/>
</dbReference>
<dbReference type="EMBL" id="JADKNH010000007">
    <property type="protein sequence ID" value="MBF4693984.1"/>
    <property type="molecule type" value="Genomic_DNA"/>
</dbReference>
<dbReference type="Pfam" id="PF00196">
    <property type="entry name" value="GerE"/>
    <property type="match status" value="1"/>
</dbReference>
<evidence type="ECO:0000313" key="2">
    <source>
        <dbReference type="EMBL" id="MBF4693984.1"/>
    </source>
</evidence>
<dbReference type="Proteomes" id="UP000614200">
    <property type="component" value="Unassembled WGS sequence"/>
</dbReference>
<comment type="caution">
    <text evidence="2">The sequence shown here is derived from an EMBL/GenBank/DDBJ whole genome shotgun (WGS) entry which is preliminary data.</text>
</comment>
<accession>A0ABR9ZU25</accession>
<dbReference type="InterPro" id="IPR016032">
    <property type="entry name" value="Sig_transdc_resp-reg_C-effctor"/>
</dbReference>
<gene>
    <name evidence="2" type="ORF">ISU02_12765</name>
</gene>
<dbReference type="SMART" id="SM00421">
    <property type="entry name" value="HTH_LUXR"/>
    <property type="match status" value="1"/>
</dbReference>
<dbReference type="PRINTS" id="PR00038">
    <property type="entry name" value="HTHLUXR"/>
</dbReference>
<evidence type="ECO:0000313" key="3">
    <source>
        <dbReference type="Proteomes" id="UP000614200"/>
    </source>
</evidence>
<dbReference type="InterPro" id="IPR000792">
    <property type="entry name" value="Tscrpt_reg_LuxR_C"/>
</dbReference>
<name>A0ABR9ZU25_9FIRM</name>
<dbReference type="InterPro" id="IPR018656">
    <property type="entry name" value="DUF2087"/>
</dbReference>